<keyword evidence="3" id="KW-1185">Reference proteome</keyword>
<reference evidence="4" key="1">
    <citation type="submission" date="2025-08" db="UniProtKB">
        <authorList>
            <consortium name="RefSeq"/>
        </authorList>
    </citation>
    <scope>IDENTIFICATION</scope>
    <source>
        <tissue evidence="4">Total insect</tissue>
    </source>
</reference>
<evidence type="ECO:0000313" key="3">
    <source>
        <dbReference type="Proteomes" id="UP000515158"/>
    </source>
</evidence>
<dbReference type="KEGG" id="tpal:117640221"/>
<dbReference type="AlphaFoldDB" id="A0A6P8Y8K3"/>
<feature type="compositionally biased region" description="Low complexity" evidence="1">
    <location>
        <begin position="138"/>
        <end position="151"/>
    </location>
</feature>
<dbReference type="GeneID" id="117640221"/>
<protein>
    <submittedName>
        <fullName evidence="4">Uncharacterized protein LOC117640221</fullName>
    </submittedName>
</protein>
<evidence type="ECO:0000256" key="2">
    <source>
        <dbReference type="SAM" id="Phobius"/>
    </source>
</evidence>
<gene>
    <name evidence="4" type="primary">LOC117640221</name>
</gene>
<evidence type="ECO:0000256" key="1">
    <source>
        <dbReference type="SAM" id="MobiDB-lite"/>
    </source>
</evidence>
<feature type="region of interest" description="Disordered" evidence="1">
    <location>
        <begin position="105"/>
        <end position="209"/>
    </location>
</feature>
<sequence length="209" mass="23152">MCRCKKTDLIRVLGSVIEVMFSCMVLFNVSFFLFQFDISQAVLREHNHRSEVRRPLSVWERLEPRIGSTIPTPSLTEDSSDEEVERFSRFTAERPPPEVLVIPAEVPDEVEDGELVEPSEANVRDPSVRVNARGRVPSGARGSGQARGAAQDPNGGSGGGSPRADDHHVPAQPQPRRVRVARGGRGRAKFSPLFDRSLKMAEAEKAKRK</sequence>
<keyword evidence="2" id="KW-0812">Transmembrane</keyword>
<accession>A0A6P8Y8K3</accession>
<organism evidence="4">
    <name type="scientific">Thrips palmi</name>
    <name type="common">Melon thrips</name>
    <dbReference type="NCBI Taxonomy" id="161013"/>
    <lineage>
        <taxon>Eukaryota</taxon>
        <taxon>Metazoa</taxon>
        <taxon>Ecdysozoa</taxon>
        <taxon>Arthropoda</taxon>
        <taxon>Hexapoda</taxon>
        <taxon>Insecta</taxon>
        <taxon>Pterygota</taxon>
        <taxon>Neoptera</taxon>
        <taxon>Paraneoptera</taxon>
        <taxon>Thysanoptera</taxon>
        <taxon>Terebrantia</taxon>
        <taxon>Thripoidea</taxon>
        <taxon>Thripidae</taxon>
        <taxon>Thrips</taxon>
    </lineage>
</organism>
<name>A0A6P8Y8K3_THRPL</name>
<feature type="transmembrane region" description="Helical" evidence="2">
    <location>
        <begin position="12"/>
        <end position="34"/>
    </location>
</feature>
<keyword evidence="2" id="KW-1133">Transmembrane helix</keyword>
<dbReference type="Proteomes" id="UP000515158">
    <property type="component" value="Unplaced"/>
</dbReference>
<evidence type="ECO:0000313" key="4">
    <source>
        <dbReference type="RefSeq" id="XP_034232436.1"/>
    </source>
</evidence>
<proteinExistence type="predicted"/>
<keyword evidence="2" id="KW-0472">Membrane</keyword>
<dbReference type="RefSeq" id="XP_034232436.1">
    <property type="nucleotide sequence ID" value="XM_034376545.1"/>
</dbReference>
<feature type="compositionally biased region" description="Basic residues" evidence="1">
    <location>
        <begin position="176"/>
        <end position="188"/>
    </location>
</feature>
<feature type="compositionally biased region" description="Basic and acidic residues" evidence="1">
    <location>
        <begin position="196"/>
        <end position="209"/>
    </location>
</feature>
<feature type="compositionally biased region" description="Acidic residues" evidence="1">
    <location>
        <begin position="106"/>
        <end position="117"/>
    </location>
</feature>
<dbReference type="InParanoid" id="A0A6P8Y8K3"/>
<feature type="region of interest" description="Disordered" evidence="1">
    <location>
        <begin position="69"/>
        <end position="90"/>
    </location>
</feature>